<evidence type="ECO:0000313" key="2">
    <source>
        <dbReference type="EMBL" id="PIZ92957.1"/>
    </source>
</evidence>
<accession>A0A2M7V3I4</accession>
<reference evidence="3" key="1">
    <citation type="submission" date="2017-09" db="EMBL/GenBank/DDBJ databases">
        <title>Depth-based differentiation of microbial function through sediment-hosted aquifers and enrichment of novel symbionts in the deep terrestrial subsurface.</title>
        <authorList>
            <person name="Probst A.J."/>
            <person name="Ladd B."/>
            <person name="Jarett J.K."/>
            <person name="Geller-Mcgrath D.E."/>
            <person name="Sieber C.M.K."/>
            <person name="Emerson J.B."/>
            <person name="Anantharaman K."/>
            <person name="Thomas B.C."/>
            <person name="Malmstrom R."/>
            <person name="Stieglmeier M."/>
            <person name="Klingl A."/>
            <person name="Woyke T."/>
            <person name="Ryan C.M."/>
            <person name="Banfield J.F."/>
        </authorList>
    </citation>
    <scope>NUCLEOTIDE SEQUENCE [LARGE SCALE GENOMIC DNA]</scope>
</reference>
<keyword evidence="1" id="KW-0812">Transmembrane</keyword>
<dbReference type="EMBL" id="PFPI01000040">
    <property type="protein sequence ID" value="PIZ92957.1"/>
    <property type="molecule type" value="Genomic_DNA"/>
</dbReference>
<keyword evidence="1" id="KW-0472">Membrane</keyword>
<evidence type="ECO:0000313" key="3">
    <source>
        <dbReference type="Proteomes" id="UP000230078"/>
    </source>
</evidence>
<organism evidence="2 3">
    <name type="scientific">Candidatus Magasanikbacteria bacterium CG_4_10_14_0_2_um_filter_41_31</name>
    <dbReference type="NCBI Taxonomy" id="1974639"/>
    <lineage>
        <taxon>Bacteria</taxon>
        <taxon>Candidatus Magasanikiibacteriota</taxon>
    </lineage>
</organism>
<gene>
    <name evidence="2" type="ORF">COX83_03095</name>
</gene>
<keyword evidence="1" id="KW-1133">Transmembrane helix</keyword>
<protein>
    <submittedName>
        <fullName evidence="2">Uncharacterized protein</fullName>
    </submittedName>
</protein>
<comment type="caution">
    <text evidence="2">The sequence shown here is derived from an EMBL/GenBank/DDBJ whole genome shotgun (WGS) entry which is preliminary data.</text>
</comment>
<feature type="transmembrane region" description="Helical" evidence="1">
    <location>
        <begin position="102"/>
        <end position="123"/>
    </location>
</feature>
<proteinExistence type="predicted"/>
<dbReference type="Proteomes" id="UP000230078">
    <property type="component" value="Unassembled WGS sequence"/>
</dbReference>
<feature type="transmembrane region" description="Helical" evidence="1">
    <location>
        <begin position="47"/>
        <end position="70"/>
    </location>
</feature>
<sequence length="124" mass="14277">MILFDQRTCPKCQRKTLQRSEKFYSILAIVLPFVVVLLLLFGENSSYYFTFWFQMVLIFVLMGGLCYIAWGELIQKKLSYVCIECGYREVLTRKKLSGFAEIGLLSAVTTFFLALMLICLAIVS</sequence>
<feature type="transmembrane region" description="Helical" evidence="1">
    <location>
        <begin position="23"/>
        <end position="41"/>
    </location>
</feature>
<name>A0A2M7V3I4_9BACT</name>
<dbReference type="AlphaFoldDB" id="A0A2M7V3I4"/>
<evidence type="ECO:0000256" key="1">
    <source>
        <dbReference type="SAM" id="Phobius"/>
    </source>
</evidence>